<feature type="domain" description="Transglutaminase-like" evidence="2">
    <location>
        <begin position="92"/>
        <end position="163"/>
    </location>
</feature>
<dbReference type="Pfam" id="PF01841">
    <property type="entry name" value="Transglut_core"/>
    <property type="match status" value="1"/>
</dbReference>
<dbReference type="InterPro" id="IPR002931">
    <property type="entry name" value="Transglutaminase-like"/>
</dbReference>
<accession>A0A418Y6Q1</accession>
<dbReference type="OrthoDB" id="9804872at2"/>
<sequence length="345" mass="38558">MAAEPVDERVRYEVTSFPDYSMQAGPRLPDRARWLALPYGFNPQAARTGAALQRISDPERRIEYVLKMFATDKYMYTLEPPRLGRHSVDEFLFDTKAGFCEHYAGAFVFLMRAAGVPARVVVGYQGGEINPVDGFMTVRQSDAHAWAEVWLPARGWQRIDPTAAVAPERVQRGSRRPAAPEYPFGIGALMEFGAGENGVAAQLRNYWDAVNNGWNQWVLNYTPQRQHKVLERLQALGSDPRVLGAIALLSTLLLFGRAWLVRRRADPIDALYSAMCQQLARHGMARAADEGPSAYARRLSQAGLPAAKSDAIARFMHLYSAYKYAAPVPYPNLAATLKRLLNESR</sequence>
<dbReference type="Proteomes" id="UP000284006">
    <property type="component" value="Unassembled WGS sequence"/>
</dbReference>
<evidence type="ECO:0000313" key="4">
    <source>
        <dbReference type="Proteomes" id="UP000284006"/>
    </source>
</evidence>
<feature type="transmembrane region" description="Helical" evidence="1">
    <location>
        <begin position="242"/>
        <end position="260"/>
    </location>
</feature>
<dbReference type="PANTHER" id="PTHR42736">
    <property type="entry name" value="PROTEIN-GLUTAMINE GAMMA-GLUTAMYLTRANSFERASE"/>
    <property type="match status" value="1"/>
</dbReference>
<evidence type="ECO:0000259" key="2">
    <source>
        <dbReference type="SMART" id="SM00460"/>
    </source>
</evidence>
<dbReference type="SUPFAM" id="SSF54001">
    <property type="entry name" value="Cysteine proteinases"/>
    <property type="match status" value="1"/>
</dbReference>
<keyword evidence="4" id="KW-1185">Reference proteome</keyword>
<dbReference type="InterPro" id="IPR025403">
    <property type="entry name" value="TgpA-like_C"/>
</dbReference>
<keyword evidence="1" id="KW-1133">Transmembrane helix</keyword>
<evidence type="ECO:0000313" key="3">
    <source>
        <dbReference type="EMBL" id="RJG23912.1"/>
    </source>
</evidence>
<comment type="caution">
    <text evidence="3">The sequence shown here is derived from an EMBL/GenBank/DDBJ whole genome shotgun (WGS) entry which is preliminary data.</text>
</comment>
<dbReference type="InterPro" id="IPR052901">
    <property type="entry name" value="Bact_TGase-like"/>
</dbReference>
<organism evidence="3 4">
    <name type="scientific">Massilia cavernae</name>
    <dbReference type="NCBI Taxonomy" id="2320864"/>
    <lineage>
        <taxon>Bacteria</taxon>
        <taxon>Pseudomonadati</taxon>
        <taxon>Pseudomonadota</taxon>
        <taxon>Betaproteobacteria</taxon>
        <taxon>Burkholderiales</taxon>
        <taxon>Oxalobacteraceae</taxon>
        <taxon>Telluria group</taxon>
        <taxon>Massilia</taxon>
    </lineage>
</organism>
<dbReference type="PANTHER" id="PTHR42736:SF1">
    <property type="entry name" value="PROTEIN-GLUTAMINE GAMMA-GLUTAMYLTRANSFERASE"/>
    <property type="match status" value="1"/>
</dbReference>
<dbReference type="EMBL" id="QYUP01000039">
    <property type="protein sequence ID" value="RJG23912.1"/>
    <property type="molecule type" value="Genomic_DNA"/>
</dbReference>
<gene>
    <name evidence="3" type="ORF">D3872_04065</name>
</gene>
<evidence type="ECO:0000256" key="1">
    <source>
        <dbReference type="SAM" id="Phobius"/>
    </source>
</evidence>
<protein>
    <submittedName>
        <fullName evidence="3">DUF4129 domain-containing protein</fullName>
    </submittedName>
</protein>
<dbReference type="Gene3D" id="3.10.620.30">
    <property type="match status" value="1"/>
</dbReference>
<keyword evidence="1" id="KW-0472">Membrane</keyword>
<dbReference type="SMART" id="SM00460">
    <property type="entry name" value="TGc"/>
    <property type="match status" value="1"/>
</dbReference>
<name>A0A418Y6Q1_9BURK</name>
<dbReference type="AlphaFoldDB" id="A0A418Y6Q1"/>
<dbReference type="InterPro" id="IPR038765">
    <property type="entry name" value="Papain-like_cys_pep_sf"/>
</dbReference>
<keyword evidence="1" id="KW-0812">Transmembrane</keyword>
<dbReference type="RefSeq" id="WP_119809598.1">
    <property type="nucleotide sequence ID" value="NZ_QYUP01000039.1"/>
</dbReference>
<dbReference type="Pfam" id="PF13559">
    <property type="entry name" value="DUF4129"/>
    <property type="match status" value="1"/>
</dbReference>
<proteinExistence type="predicted"/>
<reference evidence="3 4" key="1">
    <citation type="submission" date="2018-09" db="EMBL/GenBank/DDBJ databases">
        <authorList>
            <person name="Zhu H."/>
        </authorList>
    </citation>
    <scope>NUCLEOTIDE SEQUENCE [LARGE SCALE GENOMIC DNA]</scope>
    <source>
        <strain evidence="3 4">K1S02-61</strain>
    </source>
</reference>